<organism evidence="1 2">
    <name type="scientific">Oleidesulfovibrio alaskensis (strain ATCC BAA-1058 / DSM 17464 / G20)</name>
    <name type="common">Desulfovibrio alaskensis</name>
    <dbReference type="NCBI Taxonomy" id="207559"/>
    <lineage>
        <taxon>Bacteria</taxon>
        <taxon>Pseudomonadati</taxon>
        <taxon>Thermodesulfobacteriota</taxon>
        <taxon>Desulfovibrionia</taxon>
        <taxon>Desulfovibrionales</taxon>
        <taxon>Desulfovibrionaceae</taxon>
        <taxon>Oleidesulfovibrio</taxon>
    </lineage>
</organism>
<dbReference type="Pfam" id="PF13692">
    <property type="entry name" value="Glyco_trans_1_4"/>
    <property type="match status" value="1"/>
</dbReference>
<accession>Q317M0</accession>
<keyword evidence="1" id="KW-0808">Transferase</keyword>
<dbReference type="RefSeq" id="WP_011366260.1">
    <property type="nucleotide sequence ID" value="NC_007519.1"/>
</dbReference>
<dbReference type="Proteomes" id="UP000002710">
    <property type="component" value="Chromosome"/>
</dbReference>
<dbReference type="HOGENOM" id="CLU_841253_0_0_7"/>
<keyword evidence="2" id="KW-1185">Reference proteome</keyword>
<reference evidence="1 2" key="1">
    <citation type="journal article" date="2011" name="J. Bacteriol.">
        <title>Complete genome sequence and updated annotation of Desulfovibrio alaskensis G20.</title>
        <authorList>
            <person name="Hauser L.J."/>
            <person name="Land M.L."/>
            <person name="Brown S.D."/>
            <person name="Larimer F."/>
            <person name="Keller K.L."/>
            <person name="Rapp-Giles B.J."/>
            <person name="Price M.N."/>
            <person name="Lin M."/>
            <person name="Bruce D.C."/>
            <person name="Detter J.C."/>
            <person name="Tapia R."/>
            <person name="Han C.S."/>
            <person name="Goodwin L.A."/>
            <person name="Cheng J.F."/>
            <person name="Pitluck S."/>
            <person name="Copeland A."/>
            <person name="Lucas S."/>
            <person name="Nolan M."/>
            <person name="Lapidus A.L."/>
            <person name="Palumbo A.V."/>
            <person name="Wall J.D."/>
        </authorList>
    </citation>
    <scope>NUCLEOTIDE SEQUENCE [LARGE SCALE GENOMIC DNA]</scope>
    <source>
        <strain evidence="2">ATCC BAA 1058 / DSM 17464 / G20</strain>
    </source>
</reference>
<evidence type="ECO:0000313" key="2">
    <source>
        <dbReference type="Proteomes" id="UP000002710"/>
    </source>
</evidence>
<dbReference type="KEGG" id="dde:Dde_0075"/>
<gene>
    <name evidence="1" type="ordered locus">Dde_0075</name>
</gene>
<dbReference type="SUPFAM" id="SSF53756">
    <property type="entry name" value="UDP-Glycosyltransferase/glycogen phosphorylase"/>
    <property type="match status" value="1"/>
</dbReference>
<dbReference type="STRING" id="207559.Dde_0075"/>
<sequence>MRTCIFIPPLKKATGGTAVLLQLARHLHQGGYGVCLVPREDTMPAGDDHADIPVVRWDSLRLTPQDIWLVPEGWVNALTPGLQAGARSVVYVQNWAYLLSALPQGVHWNRLPVSFLNVSQPVAWFTREATGRQGPVLRPGIDTALFHASAARPDGPVRIAWMPRKNKALAVRIREFFEARRAHHGGAQVEWRELHGLTHRQVAEELRQADIFLATGFPEGCPLPPLEAMACGCVVTGFSGMGGWDYMRQAMPQGYTPWWPMRPPHETPWDGNGFFAADADVPAAALALEHAVSLVETSRTEPCAPLDSVRKNAQVTVSHYSLEKQREAVLDLWSQAALGNIFS</sequence>
<protein>
    <submittedName>
        <fullName evidence="1">Glycosyl transferase group 1</fullName>
    </submittedName>
</protein>
<dbReference type="EMBL" id="CP000112">
    <property type="protein sequence ID" value="ABB36876.1"/>
    <property type="molecule type" value="Genomic_DNA"/>
</dbReference>
<name>Q317M0_OLEA2</name>
<dbReference type="AlphaFoldDB" id="Q317M0"/>
<proteinExistence type="predicted"/>
<dbReference type="CAZy" id="GT4">
    <property type="family name" value="Glycosyltransferase Family 4"/>
</dbReference>
<evidence type="ECO:0000313" key="1">
    <source>
        <dbReference type="EMBL" id="ABB36876.1"/>
    </source>
</evidence>
<dbReference type="Gene3D" id="3.40.50.2000">
    <property type="entry name" value="Glycogen Phosphorylase B"/>
    <property type="match status" value="1"/>
</dbReference>
<dbReference type="GO" id="GO:0016740">
    <property type="term" value="F:transferase activity"/>
    <property type="evidence" value="ECO:0007669"/>
    <property type="project" value="UniProtKB-KW"/>
</dbReference>
<dbReference type="eggNOG" id="COG0438">
    <property type="taxonomic scope" value="Bacteria"/>
</dbReference>